<feature type="region of interest" description="Disordered" evidence="3">
    <location>
        <begin position="578"/>
        <end position="640"/>
    </location>
</feature>
<feature type="region of interest" description="Disordered" evidence="3">
    <location>
        <begin position="445"/>
        <end position="492"/>
    </location>
</feature>
<dbReference type="SMART" id="SM00339">
    <property type="entry name" value="FH"/>
    <property type="match status" value="1"/>
</dbReference>
<feature type="region of interest" description="Disordered" evidence="3">
    <location>
        <begin position="676"/>
        <end position="716"/>
    </location>
</feature>
<accession>A0ABR3JDC1</accession>
<dbReference type="Gene3D" id="1.10.10.10">
    <property type="entry name" value="Winged helix-like DNA-binding domain superfamily/Winged helix DNA-binding domain"/>
    <property type="match status" value="1"/>
</dbReference>
<protein>
    <recommendedName>
        <fullName evidence="4">Fork-head domain-containing protein</fullName>
    </recommendedName>
</protein>
<sequence length="939" mass="102392">MAANPQASPISQLLNTLGITREDLSKRSDQMRQFLTSESSSTSSARVLDAESASRFSLASSRRSVSRASTSTTSNVARSMSRARSSSFRDASPPPTPVKSEPTEGAIPQRHFDSMEAVIERQRRQTRKEKRERREKGRELVTRVPPRESPTPSNASHPTVSLDSFMKLRDDRRVVPAGGDNDSLSGEEEEAQAPSPITPRKANSNYYREHTHMPSNTSAMQAPPRIAQTASPATSHMMHGSVAAMQMSPTSARPLTRSLSQPYAHLSELPVTPQLRRVYTDSHVGASPLPASSPPPASSPFSSPTKPIVNIVSSPGPIGPAPLEDDYSDLPYTLPPGPYSSTKPDLSYAALIGQAVLSSPEHRLTLQEIYDWITIVYPYFKRGETTWMNSIRHVLSTTICFRKVPRERSVGRTLWAIWDEDLPCFEGGGFKKYLCREMVAAAGANAKVPASRPRARKREAETDGDQKSKRQKKAQNNASNNTYSYAPTTMPVTTMPPQMHHSHSLPLFPPTRPTPHHQPYYQSCIPAPMPLPNEIIFPPLPPSSAAYHQFLSGGRAIPQVTPTSSNASAASSEELIPSFAYPPSSGSSHMGVPELTPNRSSSSPPLSLLSTSTSSHSQVDEDTTKVVEASGQSELTDDQVFSGGLSKKSFGDLEDVAPLEPGILLLNFDYDDDMEDGDEESVLQQKERSTKKKKQDKMPLKMTLPPMPASPTLNCKGASSSFKALSFARQSPAQNLPPRLSTPPPKTQGAMPCTPPRNRQLTSPTHTPLSHKGLHMSPSPSLAHYKSNLDPPPVIAFNRSGETMFYDGDENHHPRDADEDGLRTPSRTRKQSSNLGYPVTPKKLVFPSASSGGISALGDSPFRTPSRGLSLGLGSSPFRTPTSRAISDPHDPRTLLDEELSRMGTQDSPMAGLFGRTRGALLYESPNPRVGNSPMTHWW</sequence>
<feature type="compositionally biased region" description="Low complexity" evidence="3">
    <location>
        <begin position="36"/>
        <end position="91"/>
    </location>
</feature>
<evidence type="ECO:0000313" key="5">
    <source>
        <dbReference type="EMBL" id="KAL0953622.1"/>
    </source>
</evidence>
<name>A0ABR3JDC1_9AGAR</name>
<feature type="compositionally biased region" description="Polar residues" evidence="3">
    <location>
        <begin position="474"/>
        <end position="486"/>
    </location>
</feature>
<comment type="subcellular location">
    <subcellularLocation>
        <location evidence="2">Nucleus</location>
    </subcellularLocation>
</comment>
<dbReference type="InterPro" id="IPR036390">
    <property type="entry name" value="WH_DNA-bd_sf"/>
</dbReference>
<keyword evidence="2" id="KW-0539">Nucleus</keyword>
<feature type="compositionally biased region" description="Basic and acidic residues" evidence="3">
    <location>
        <begin position="458"/>
        <end position="468"/>
    </location>
</feature>
<dbReference type="PANTHER" id="PTHR11829:SF343">
    <property type="entry name" value="FORK-HEAD DOMAIN-CONTAINING PROTEIN"/>
    <property type="match status" value="1"/>
</dbReference>
<organism evidence="5 6">
    <name type="scientific">Hohenbuehelia grisea</name>
    <dbReference type="NCBI Taxonomy" id="104357"/>
    <lineage>
        <taxon>Eukaryota</taxon>
        <taxon>Fungi</taxon>
        <taxon>Dikarya</taxon>
        <taxon>Basidiomycota</taxon>
        <taxon>Agaricomycotina</taxon>
        <taxon>Agaricomycetes</taxon>
        <taxon>Agaricomycetidae</taxon>
        <taxon>Agaricales</taxon>
        <taxon>Pleurotineae</taxon>
        <taxon>Pleurotaceae</taxon>
        <taxon>Hohenbuehelia</taxon>
    </lineage>
</organism>
<dbReference type="EMBL" id="JASNQZ010000008">
    <property type="protein sequence ID" value="KAL0953622.1"/>
    <property type="molecule type" value="Genomic_DNA"/>
</dbReference>
<feature type="compositionally biased region" description="Polar residues" evidence="3">
    <location>
        <begin position="757"/>
        <end position="768"/>
    </location>
</feature>
<feature type="compositionally biased region" description="Basic and acidic residues" evidence="3">
    <location>
        <begin position="110"/>
        <end position="123"/>
    </location>
</feature>
<feature type="region of interest" description="Disordered" evidence="3">
    <location>
        <begin position="806"/>
        <end position="841"/>
    </location>
</feature>
<evidence type="ECO:0000313" key="6">
    <source>
        <dbReference type="Proteomes" id="UP001556367"/>
    </source>
</evidence>
<reference evidence="6" key="1">
    <citation type="submission" date="2024-06" db="EMBL/GenBank/DDBJ databases">
        <title>Multi-omics analyses provide insights into the biosynthesis of the anticancer antibiotic pleurotin in Hohenbuehelia grisea.</title>
        <authorList>
            <person name="Weaver J.A."/>
            <person name="Alberti F."/>
        </authorList>
    </citation>
    <scope>NUCLEOTIDE SEQUENCE [LARGE SCALE GENOMIC DNA]</scope>
    <source>
        <strain evidence="6">T-177</strain>
    </source>
</reference>
<evidence type="ECO:0000256" key="1">
    <source>
        <dbReference type="ARBA" id="ARBA00023125"/>
    </source>
</evidence>
<feature type="compositionally biased region" description="Low complexity" evidence="3">
    <location>
        <begin position="600"/>
        <end position="615"/>
    </location>
</feature>
<evidence type="ECO:0000256" key="2">
    <source>
        <dbReference type="PROSITE-ProRule" id="PRU00089"/>
    </source>
</evidence>
<dbReference type="PANTHER" id="PTHR11829">
    <property type="entry name" value="FORKHEAD BOX PROTEIN"/>
    <property type="match status" value="1"/>
</dbReference>
<proteinExistence type="predicted"/>
<keyword evidence="1 2" id="KW-0238">DNA-binding</keyword>
<keyword evidence="6" id="KW-1185">Reference proteome</keyword>
<dbReference type="InterPro" id="IPR036388">
    <property type="entry name" value="WH-like_DNA-bd_sf"/>
</dbReference>
<evidence type="ECO:0000259" key="4">
    <source>
        <dbReference type="PROSITE" id="PS50039"/>
    </source>
</evidence>
<feature type="region of interest" description="Disordered" evidence="3">
    <location>
        <begin position="284"/>
        <end position="303"/>
    </location>
</feature>
<feature type="compositionally biased region" description="Polar residues" evidence="3">
    <location>
        <begin position="150"/>
        <end position="162"/>
    </location>
</feature>
<evidence type="ECO:0000256" key="3">
    <source>
        <dbReference type="SAM" id="MobiDB-lite"/>
    </source>
</evidence>
<feature type="compositionally biased region" description="Basic and acidic residues" evidence="3">
    <location>
        <begin position="809"/>
        <end position="822"/>
    </location>
</feature>
<dbReference type="SUPFAM" id="SSF46785">
    <property type="entry name" value="Winged helix' DNA-binding domain"/>
    <property type="match status" value="1"/>
</dbReference>
<dbReference type="Proteomes" id="UP001556367">
    <property type="component" value="Unassembled WGS sequence"/>
</dbReference>
<feature type="region of interest" description="Disordered" evidence="3">
    <location>
        <begin position="24"/>
        <end position="202"/>
    </location>
</feature>
<feature type="region of interest" description="Disordered" evidence="3">
    <location>
        <begin position="730"/>
        <end position="786"/>
    </location>
</feature>
<feature type="region of interest" description="Disordered" evidence="3">
    <location>
        <begin position="870"/>
        <end position="892"/>
    </location>
</feature>
<dbReference type="Pfam" id="PF00250">
    <property type="entry name" value="Forkhead"/>
    <property type="match status" value="1"/>
</dbReference>
<dbReference type="PRINTS" id="PR00053">
    <property type="entry name" value="FORKHEAD"/>
</dbReference>
<dbReference type="InterPro" id="IPR001766">
    <property type="entry name" value="Fork_head_dom"/>
</dbReference>
<feature type="DNA-binding region" description="Fork-head" evidence="2">
    <location>
        <begin position="343"/>
        <end position="432"/>
    </location>
</feature>
<comment type="caution">
    <text evidence="5">The sequence shown here is derived from an EMBL/GenBank/DDBJ whole genome shotgun (WGS) entry which is preliminary data.</text>
</comment>
<feature type="compositionally biased region" description="Basic and acidic residues" evidence="3">
    <location>
        <begin position="132"/>
        <end position="141"/>
    </location>
</feature>
<dbReference type="CDD" id="cd00059">
    <property type="entry name" value="FH_FOX"/>
    <property type="match status" value="1"/>
</dbReference>
<dbReference type="PROSITE" id="PS50039">
    <property type="entry name" value="FORK_HEAD_3"/>
    <property type="match status" value="1"/>
</dbReference>
<feature type="domain" description="Fork-head" evidence="4">
    <location>
        <begin position="343"/>
        <end position="432"/>
    </location>
</feature>
<dbReference type="InterPro" id="IPR050211">
    <property type="entry name" value="FOX_domain-containing"/>
</dbReference>
<gene>
    <name evidence="5" type="ORF">HGRIS_004829</name>
</gene>